<sequence length="74" mass="8701">LDDAPPPTVLSAHGTDYHLFRPLSYFHGRQFEDDEDLKSGLQNFFNEKSSEFYQKGNVLQFHSAGYEFRHPFIY</sequence>
<organism evidence="1 2">
    <name type="scientific">Oesophagostomum dentatum</name>
    <name type="common">Nodular worm</name>
    <dbReference type="NCBI Taxonomy" id="61180"/>
    <lineage>
        <taxon>Eukaryota</taxon>
        <taxon>Metazoa</taxon>
        <taxon>Ecdysozoa</taxon>
        <taxon>Nematoda</taxon>
        <taxon>Chromadorea</taxon>
        <taxon>Rhabditida</taxon>
        <taxon>Rhabditina</taxon>
        <taxon>Rhabditomorpha</taxon>
        <taxon>Strongyloidea</taxon>
        <taxon>Strongylidae</taxon>
        <taxon>Oesophagostomum</taxon>
    </lineage>
</organism>
<keyword evidence="2" id="KW-1185">Reference proteome</keyword>
<dbReference type="OrthoDB" id="9970333at2759"/>
<gene>
    <name evidence="1" type="ORF">OESDEN_09791</name>
</gene>
<proteinExistence type="predicted"/>
<name>A0A0B1SYI5_OESDE</name>
<feature type="non-terminal residue" evidence="1">
    <location>
        <position position="1"/>
    </location>
</feature>
<accession>A0A0B1SYI5</accession>
<dbReference type="EMBL" id="KN553095">
    <property type="protein sequence ID" value="KHJ90368.1"/>
    <property type="molecule type" value="Genomic_DNA"/>
</dbReference>
<reference evidence="1 2" key="1">
    <citation type="submission" date="2014-03" db="EMBL/GenBank/DDBJ databases">
        <title>Draft genome of the hookworm Oesophagostomum dentatum.</title>
        <authorList>
            <person name="Mitreva M."/>
        </authorList>
    </citation>
    <scope>NUCLEOTIDE SEQUENCE [LARGE SCALE GENOMIC DNA]</scope>
    <source>
        <strain evidence="1 2">OD-Hann</strain>
    </source>
</reference>
<dbReference type="Proteomes" id="UP000053660">
    <property type="component" value="Unassembled WGS sequence"/>
</dbReference>
<protein>
    <submittedName>
        <fullName evidence="1">Uncharacterized protein</fullName>
    </submittedName>
</protein>
<evidence type="ECO:0000313" key="2">
    <source>
        <dbReference type="Proteomes" id="UP000053660"/>
    </source>
</evidence>
<evidence type="ECO:0000313" key="1">
    <source>
        <dbReference type="EMBL" id="KHJ90368.1"/>
    </source>
</evidence>
<dbReference type="AlphaFoldDB" id="A0A0B1SYI5"/>